<keyword evidence="2" id="KW-0812">Transmembrane</keyword>
<keyword evidence="2" id="KW-0472">Membrane</keyword>
<name>A0AA35WLF5_GEOBA</name>
<comment type="caution">
    <text evidence="3">The sequence shown here is derived from an EMBL/GenBank/DDBJ whole genome shotgun (WGS) entry which is preliminary data.</text>
</comment>
<dbReference type="AlphaFoldDB" id="A0AA35WLF5"/>
<feature type="non-terminal residue" evidence="3">
    <location>
        <position position="1"/>
    </location>
</feature>
<evidence type="ECO:0000313" key="4">
    <source>
        <dbReference type="Proteomes" id="UP001174909"/>
    </source>
</evidence>
<organism evidence="3 4">
    <name type="scientific">Geodia barretti</name>
    <name type="common">Barrett's horny sponge</name>
    <dbReference type="NCBI Taxonomy" id="519541"/>
    <lineage>
        <taxon>Eukaryota</taxon>
        <taxon>Metazoa</taxon>
        <taxon>Porifera</taxon>
        <taxon>Demospongiae</taxon>
        <taxon>Heteroscleromorpha</taxon>
        <taxon>Tetractinellida</taxon>
        <taxon>Astrophorina</taxon>
        <taxon>Geodiidae</taxon>
        <taxon>Geodia</taxon>
    </lineage>
</organism>
<feature type="compositionally biased region" description="Basic and acidic residues" evidence="1">
    <location>
        <begin position="211"/>
        <end position="221"/>
    </location>
</feature>
<sequence length="221" mass="24184">MHMKNTSMSKHGSTVTIDCFPDGDNTSCVSIYRAYDNPTVKHIDTFPADVTLQPGEYTFALFKSIGNTSIDERPFITRVFTVENDEPTSSLPDGSPSVVVALVLVVLFIMVTGVILLMVWKKHPCLRRILKEDVCLKPQPSSSFAGGGVESVQTRRSSSLSLKSPNGDGPLIFSSTNGVTNHVQVDSDIKDPCDDNPVRMMTGVEEIEPPYEGKKEEDDVS</sequence>
<dbReference type="Proteomes" id="UP001174909">
    <property type="component" value="Unassembled WGS sequence"/>
</dbReference>
<feature type="compositionally biased region" description="Basic and acidic residues" evidence="1">
    <location>
        <begin position="185"/>
        <end position="197"/>
    </location>
</feature>
<keyword evidence="4" id="KW-1185">Reference proteome</keyword>
<dbReference type="EMBL" id="CASHTH010002182">
    <property type="protein sequence ID" value="CAI8025808.1"/>
    <property type="molecule type" value="Genomic_DNA"/>
</dbReference>
<protein>
    <submittedName>
        <fullName evidence="3">Uncharacterized protein</fullName>
    </submittedName>
</protein>
<evidence type="ECO:0000256" key="1">
    <source>
        <dbReference type="SAM" id="MobiDB-lite"/>
    </source>
</evidence>
<reference evidence="3" key="1">
    <citation type="submission" date="2023-03" db="EMBL/GenBank/DDBJ databases">
        <authorList>
            <person name="Steffen K."/>
            <person name="Cardenas P."/>
        </authorList>
    </citation>
    <scope>NUCLEOTIDE SEQUENCE</scope>
</reference>
<feature type="transmembrane region" description="Helical" evidence="2">
    <location>
        <begin position="98"/>
        <end position="120"/>
    </location>
</feature>
<gene>
    <name evidence="3" type="ORF">GBAR_LOCUS14882</name>
</gene>
<accession>A0AA35WLF5</accession>
<feature type="region of interest" description="Disordered" evidence="1">
    <location>
        <begin position="184"/>
        <end position="221"/>
    </location>
</feature>
<evidence type="ECO:0000313" key="3">
    <source>
        <dbReference type="EMBL" id="CAI8025808.1"/>
    </source>
</evidence>
<keyword evidence="2" id="KW-1133">Transmembrane helix</keyword>
<proteinExistence type="predicted"/>
<evidence type="ECO:0000256" key="2">
    <source>
        <dbReference type="SAM" id="Phobius"/>
    </source>
</evidence>